<accession>A0AAV2S7D5</accession>
<feature type="region of interest" description="Disordered" evidence="1">
    <location>
        <begin position="127"/>
        <end position="151"/>
    </location>
</feature>
<feature type="region of interest" description="Disordered" evidence="1">
    <location>
        <begin position="92"/>
        <end position="112"/>
    </location>
</feature>
<feature type="compositionally biased region" description="Polar residues" evidence="1">
    <location>
        <begin position="139"/>
        <end position="151"/>
    </location>
</feature>
<evidence type="ECO:0000313" key="3">
    <source>
        <dbReference type="Proteomes" id="UP001497623"/>
    </source>
</evidence>
<feature type="compositionally biased region" description="Polar residues" evidence="1">
    <location>
        <begin position="37"/>
        <end position="65"/>
    </location>
</feature>
<reference evidence="2 3" key="1">
    <citation type="submission" date="2024-05" db="EMBL/GenBank/DDBJ databases">
        <authorList>
            <person name="Wallberg A."/>
        </authorList>
    </citation>
    <scope>NUCLEOTIDE SEQUENCE [LARGE SCALE GENOMIC DNA]</scope>
</reference>
<gene>
    <name evidence="2" type="ORF">MNOR_LOCUS34044</name>
</gene>
<feature type="compositionally biased region" description="Low complexity" evidence="1">
    <location>
        <begin position="94"/>
        <end position="112"/>
    </location>
</feature>
<name>A0AAV2S7D5_MEGNR</name>
<dbReference type="Proteomes" id="UP001497623">
    <property type="component" value="Unassembled WGS sequence"/>
</dbReference>
<evidence type="ECO:0000256" key="1">
    <source>
        <dbReference type="SAM" id="MobiDB-lite"/>
    </source>
</evidence>
<feature type="non-terminal residue" evidence="2">
    <location>
        <position position="151"/>
    </location>
</feature>
<comment type="caution">
    <text evidence="2">The sequence shown here is derived from an EMBL/GenBank/DDBJ whole genome shotgun (WGS) entry which is preliminary data.</text>
</comment>
<organism evidence="2 3">
    <name type="scientific">Meganyctiphanes norvegica</name>
    <name type="common">Northern krill</name>
    <name type="synonym">Thysanopoda norvegica</name>
    <dbReference type="NCBI Taxonomy" id="48144"/>
    <lineage>
        <taxon>Eukaryota</taxon>
        <taxon>Metazoa</taxon>
        <taxon>Ecdysozoa</taxon>
        <taxon>Arthropoda</taxon>
        <taxon>Crustacea</taxon>
        <taxon>Multicrustacea</taxon>
        <taxon>Malacostraca</taxon>
        <taxon>Eumalacostraca</taxon>
        <taxon>Eucarida</taxon>
        <taxon>Euphausiacea</taxon>
        <taxon>Euphausiidae</taxon>
        <taxon>Meganyctiphanes</taxon>
    </lineage>
</organism>
<protein>
    <submittedName>
        <fullName evidence="2">Uncharacterized protein</fullName>
    </submittedName>
</protein>
<evidence type="ECO:0000313" key="2">
    <source>
        <dbReference type="EMBL" id="CAL4170820.1"/>
    </source>
</evidence>
<dbReference type="EMBL" id="CAXKWB010051069">
    <property type="protein sequence ID" value="CAL4170820.1"/>
    <property type="molecule type" value="Genomic_DNA"/>
</dbReference>
<feature type="compositionally biased region" description="Low complexity" evidence="1">
    <location>
        <begin position="20"/>
        <end position="36"/>
    </location>
</feature>
<sequence length="151" mass="15331">MMDPLFLNLALPQQSSVSVSATAAVASSSSPAPQQVNGLSQESKLATYISNRSQPQQTSHDQSVTKSVAALTLDGNGQRKISASVAGIPEFVPSSSSGGLAHSSSTPSFHSFSGLASPSLSAAVANITPFTPQAHRASPATSSPQRPSSPQ</sequence>
<dbReference type="AlphaFoldDB" id="A0AAV2S7D5"/>
<feature type="region of interest" description="Disordered" evidence="1">
    <location>
        <begin position="20"/>
        <end position="65"/>
    </location>
</feature>
<proteinExistence type="predicted"/>
<keyword evidence="3" id="KW-1185">Reference proteome</keyword>